<dbReference type="InParanoid" id="A0A0H2QWT4"/>
<dbReference type="STRING" id="27342.A0A0H2QWT4"/>
<sequence>MDTQFPSASISADLTCVNIGARRVRLEVMKHGLNSLVDAVESEFVNETCFGMVFPGLDVDVDESFENSLIRDNVLENALGYSFIHDPRNFFAKHRKLLLDAIMDKSFSLFTGRKALFDLDAGGHFDPIEVRRFFDQTDDFVQTLCGTIALTCGLPIAPADLAITRINVGTGKGPVVRHSGGYCVLSVQSTGPVGGICPRPLVTRVAKVLVKYLTIVVPVLKALLYTRFGHGFQEYTSTYGNSLFVRSGMVYTDEQVSGALAYVTERYCGGAITFEELRDIILIGLIFFAREEPIVAYNAIQCCEEDKPSGCFSFNTGLFSNSLSYSRLIDLGSKVHSFFGVGVPEVVARKDGKIGCSPNENVVVASLVSVRFLAYSSSFSLHAC</sequence>
<dbReference type="AlphaFoldDB" id="A0A0H2QWT4"/>
<protein>
    <submittedName>
        <fullName evidence="1">Uncharacterized protein</fullName>
    </submittedName>
</protein>
<name>A0A0H2QWT4_9AGAM</name>
<accession>A0A0H2QWT4</accession>
<evidence type="ECO:0000313" key="2">
    <source>
        <dbReference type="Proteomes" id="UP000053477"/>
    </source>
</evidence>
<keyword evidence="2" id="KW-1185">Reference proteome</keyword>
<dbReference type="EMBL" id="KQ087046">
    <property type="protein sequence ID" value="KLO03779.1"/>
    <property type="molecule type" value="Genomic_DNA"/>
</dbReference>
<evidence type="ECO:0000313" key="1">
    <source>
        <dbReference type="EMBL" id="KLO03779.1"/>
    </source>
</evidence>
<organism evidence="1 2">
    <name type="scientific">Schizopora paradoxa</name>
    <dbReference type="NCBI Taxonomy" id="27342"/>
    <lineage>
        <taxon>Eukaryota</taxon>
        <taxon>Fungi</taxon>
        <taxon>Dikarya</taxon>
        <taxon>Basidiomycota</taxon>
        <taxon>Agaricomycotina</taxon>
        <taxon>Agaricomycetes</taxon>
        <taxon>Hymenochaetales</taxon>
        <taxon>Schizoporaceae</taxon>
        <taxon>Schizopora</taxon>
    </lineage>
</organism>
<gene>
    <name evidence="1" type="ORF">SCHPADRAFT_948347</name>
</gene>
<dbReference type="OrthoDB" id="2672454at2759"/>
<reference evidence="1 2" key="1">
    <citation type="submission" date="2015-04" db="EMBL/GenBank/DDBJ databases">
        <title>Complete genome sequence of Schizopora paradoxa KUC8140, a cosmopolitan wood degrader in East Asia.</title>
        <authorList>
            <consortium name="DOE Joint Genome Institute"/>
            <person name="Min B."/>
            <person name="Park H."/>
            <person name="Jang Y."/>
            <person name="Kim J.-J."/>
            <person name="Kim K.H."/>
            <person name="Pangilinan J."/>
            <person name="Lipzen A."/>
            <person name="Riley R."/>
            <person name="Grigoriev I.V."/>
            <person name="Spatafora J.W."/>
            <person name="Choi I.-G."/>
        </authorList>
    </citation>
    <scope>NUCLEOTIDE SEQUENCE [LARGE SCALE GENOMIC DNA]</scope>
    <source>
        <strain evidence="1 2">KUC8140</strain>
    </source>
</reference>
<dbReference type="Proteomes" id="UP000053477">
    <property type="component" value="Unassembled WGS sequence"/>
</dbReference>
<proteinExistence type="predicted"/>